<dbReference type="Proteomes" id="UP001221898">
    <property type="component" value="Unassembled WGS sequence"/>
</dbReference>
<protein>
    <submittedName>
        <fullName evidence="2">Uncharacterized protein</fullName>
    </submittedName>
</protein>
<keyword evidence="3" id="KW-1185">Reference proteome</keyword>
<dbReference type="AlphaFoldDB" id="A0AAD7W9U1"/>
<evidence type="ECO:0000313" key="2">
    <source>
        <dbReference type="EMBL" id="KAJ8389202.1"/>
    </source>
</evidence>
<proteinExistence type="predicted"/>
<dbReference type="EMBL" id="JAINUG010000185">
    <property type="protein sequence ID" value="KAJ8389202.1"/>
    <property type="molecule type" value="Genomic_DNA"/>
</dbReference>
<comment type="caution">
    <text evidence="2">The sequence shown here is derived from an EMBL/GenBank/DDBJ whole genome shotgun (WGS) entry which is preliminary data.</text>
</comment>
<accession>A0AAD7W9U1</accession>
<feature type="region of interest" description="Disordered" evidence="1">
    <location>
        <begin position="1"/>
        <end position="81"/>
    </location>
</feature>
<evidence type="ECO:0000313" key="3">
    <source>
        <dbReference type="Proteomes" id="UP001221898"/>
    </source>
</evidence>
<name>A0AAD7W9U1_9TELE</name>
<feature type="compositionally biased region" description="Basic and acidic residues" evidence="1">
    <location>
        <begin position="1"/>
        <end position="10"/>
    </location>
</feature>
<sequence>MRSKSIRDPAETVSEGTPTDFLPSADGVPLAHFLRPADPQTPFPSQRAQAKCAVFRPGGAAAQSSVPGPAVCLRDGTPNAG</sequence>
<evidence type="ECO:0000256" key="1">
    <source>
        <dbReference type="SAM" id="MobiDB-lite"/>
    </source>
</evidence>
<organism evidence="2 3">
    <name type="scientific">Aldrovandia affinis</name>
    <dbReference type="NCBI Taxonomy" id="143900"/>
    <lineage>
        <taxon>Eukaryota</taxon>
        <taxon>Metazoa</taxon>
        <taxon>Chordata</taxon>
        <taxon>Craniata</taxon>
        <taxon>Vertebrata</taxon>
        <taxon>Euteleostomi</taxon>
        <taxon>Actinopterygii</taxon>
        <taxon>Neopterygii</taxon>
        <taxon>Teleostei</taxon>
        <taxon>Notacanthiformes</taxon>
        <taxon>Halosauridae</taxon>
        <taxon>Aldrovandia</taxon>
    </lineage>
</organism>
<gene>
    <name evidence="2" type="ORF">AAFF_G00122220</name>
</gene>
<reference evidence="2" key="1">
    <citation type="journal article" date="2023" name="Science">
        <title>Genome structures resolve the early diversification of teleost fishes.</title>
        <authorList>
            <person name="Parey E."/>
            <person name="Louis A."/>
            <person name="Montfort J."/>
            <person name="Bouchez O."/>
            <person name="Roques C."/>
            <person name="Iampietro C."/>
            <person name="Lluch J."/>
            <person name="Castinel A."/>
            <person name="Donnadieu C."/>
            <person name="Desvignes T."/>
            <person name="Floi Bucao C."/>
            <person name="Jouanno E."/>
            <person name="Wen M."/>
            <person name="Mejri S."/>
            <person name="Dirks R."/>
            <person name="Jansen H."/>
            <person name="Henkel C."/>
            <person name="Chen W.J."/>
            <person name="Zahm M."/>
            <person name="Cabau C."/>
            <person name="Klopp C."/>
            <person name="Thompson A.W."/>
            <person name="Robinson-Rechavi M."/>
            <person name="Braasch I."/>
            <person name="Lecointre G."/>
            <person name="Bobe J."/>
            <person name="Postlethwait J.H."/>
            <person name="Berthelot C."/>
            <person name="Roest Crollius H."/>
            <person name="Guiguen Y."/>
        </authorList>
    </citation>
    <scope>NUCLEOTIDE SEQUENCE</scope>
    <source>
        <strain evidence="2">NC1722</strain>
    </source>
</reference>